<organism evidence="1 2">
    <name type="scientific">Candidatus Woesebacteria bacterium CG22_combo_CG10-13_8_21_14_all_45_10</name>
    <dbReference type="NCBI Taxonomy" id="1975060"/>
    <lineage>
        <taxon>Bacteria</taxon>
        <taxon>Candidatus Woeseibacteriota</taxon>
    </lineage>
</organism>
<gene>
    <name evidence="1" type="ORF">COX04_01555</name>
</gene>
<dbReference type="Proteomes" id="UP000230759">
    <property type="component" value="Unassembled WGS sequence"/>
</dbReference>
<reference evidence="1 2" key="1">
    <citation type="submission" date="2017-09" db="EMBL/GenBank/DDBJ databases">
        <title>Depth-based differentiation of microbial function through sediment-hosted aquifers and enrichment of novel symbionts in the deep terrestrial subsurface.</title>
        <authorList>
            <person name="Probst A.J."/>
            <person name="Ladd B."/>
            <person name="Jarett J.K."/>
            <person name="Geller-Mcgrath D.E."/>
            <person name="Sieber C.M."/>
            <person name="Emerson J.B."/>
            <person name="Anantharaman K."/>
            <person name="Thomas B.C."/>
            <person name="Malmstrom R."/>
            <person name="Stieglmeier M."/>
            <person name="Klingl A."/>
            <person name="Woyke T."/>
            <person name="Ryan C.M."/>
            <person name="Banfield J.F."/>
        </authorList>
    </citation>
    <scope>NUCLEOTIDE SEQUENCE [LARGE SCALE GENOMIC DNA]</scope>
    <source>
        <strain evidence="1">CG22_combo_CG10-13_8_21_14_all_45_10</strain>
    </source>
</reference>
<dbReference type="AlphaFoldDB" id="A0A2H0BJ76"/>
<name>A0A2H0BJ76_9BACT</name>
<accession>A0A2H0BJ76</accession>
<proteinExistence type="predicted"/>
<evidence type="ECO:0000313" key="1">
    <source>
        <dbReference type="EMBL" id="PIP57060.1"/>
    </source>
</evidence>
<dbReference type="EMBL" id="PCSV01000038">
    <property type="protein sequence ID" value="PIP57060.1"/>
    <property type="molecule type" value="Genomic_DNA"/>
</dbReference>
<evidence type="ECO:0000313" key="2">
    <source>
        <dbReference type="Proteomes" id="UP000230759"/>
    </source>
</evidence>
<protein>
    <submittedName>
        <fullName evidence="1">Uncharacterized protein</fullName>
    </submittedName>
</protein>
<comment type="caution">
    <text evidence="1">The sequence shown here is derived from an EMBL/GenBank/DDBJ whole genome shotgun (WGS) entry which is preliminary data.</text>
</comment>
<sequence length="118" mass="13748">MTVEEKKVVRFAKEKTSSYQPAEGSWESLLMLVKDRFAFEACGVGDMEFWQPKEEKATMTPEEGCFQYYLAGVGHRSLAEWIVDRLNPGASDRKQRVNEVAEILYDAYPRKYREEIKK</sequence>